<organism evidence="1 2">
    <name type="scientific">Armillaria novae-zelandiae</name>
    <dbReference type="NCBI Taxonomy" id="153914"/>
    <lineage>
        <taxon>Eukaryota</taxon>
        <taxon>Fungi</taxon>
        <taxon>Dikarya</taxon>
        <taxon>Basidiomycota</taxon>
        <taxon>Agaricomycotina</taxon>
        <taxon>Agaricomycetes</taxon>
        <taxon>Agaricomycetidae</taxon>
        <taxon>Agaricales</taxon>
        <taxon>Marasmiineae</taxon>
        <taxon>Physalacriaceae</taxon>
        <taxon>Armillaria</taxon>
    </lineage>
</organism>
<comment type="caution">
    <text evidence="1">The sequence shown here is derived from an EMBL/GenBank/DDBJ whole genome shotgun (WGS) entry which is preliminary data.</text>
</comment>
<name>A0AA39PIJ8_9AGAR</name>
<keyword evidence="2" id="KW-1185">Reference proteome</keyword>
<evidence type="ECO:0000313" key="2">
    <source>
        <dbReference type="Proteomes" id="UP001175227"/>
    </source>
</evidence>
<dbReference type="EMBL" id="JAUEPR010000005">
    <property type="protein sequence ID" value="KAK0484922.1"/>
    <property type="molecule type" value="Genomic_DNA"/>
</dbReference>
<dbReference type="Proteomes" id="UP001175227">
    <property type="component" value="Unassembled WGS sequence"/>
</dbReference>
<reference evidence="1" key="1">
    <citation type="submission" date="2023-06" db="EMBL/GenBank/DDBJ databases">
        <authorList>
            <consortium name="Lawrence Berkeley National Laboratory"/>
            <person name="Ahrendt S."/>
            <person name="Sahu N."/>
            <person name="Indic B."/>
            <person name="Wong-Bajracharya J."/>
            <person name="Merenyi Z."/>
            <person name="Ke H.-M."/>
            <person name="Monk M."/>
            <person name="Kocsube S."/>
            <person name="Drula E."/>
            <person name="Lipzen A."/>
            <person name="Balint B."/>
            <person name="Henrissat B."/>
            <person name="Andreopoulos B."/>
            <person name="Martin F.M."/>
            <person name="Harder C.B."/>
            <person name="Rigling D."/>
            <person name="Ford K.L."/>
            <person name="Foster G.D."/>
            <person name="Pangilinan J."/>
            <person name="Papanicolaou A."/>
            <person name="Barry K."/>
            <person name="LaButti K."/>
            <person name="Viragh M."/>
            <person name="Koriabine M."/>
            <person name="Yan M."/>
            <person name="Riley R."/>
            <person name="Champramary S."/>
            <person name="Plett K.L."/>
            <person name="Tsai I.J."/>
            <person name="Slot J."/>
            <person name="Sipos G."/>
            <person name="Plett J."/>
            <person name="Nagy L.G."/>
            <person name="Grigoriev I.V."/>
        </authorList>
    </citation>
    <scope>NUCLEOTIDE SEQUENCE</scope>
    <source>
        <strain evidence="1">ICMP 16352</strain>
    </source>
</reference>
<sequence>MTPVSDSDSDAGRQDPQGLRIVMESSFPPEYRTTACYPGERPLTSTLSTLQHRALSSSRTRCYGVEDHGTVWNCNSRKPSSTSGLGAGNIVHSLSIHGRNRTAGSTILMFSSSRFHRGLTAARRGYVSCMDAICESSSSLTQLRVDEKKSMSSDVHDPKSSDSHCTVARRLKQNPNYTLAARGCFGSYQPVLVCLTATIVAKDIYIALLDPLL</sequence>
<accession>A0AA39PIJ8</accession>
<proteinExistence type="predicted"/>
<gene>
    <name evidence="1" type="ORF">IW261DRAFT_866959</name>
</gene>
<evidence type="ECO:0000313" key="1">
    <source>
        <dbReference type="EMBL" id="KAK0484922.1"/>
    </source>
</evidence>
<protein>
    <submittedName>
        <fullName evidence="1">Uncharacterized protein</fullName>
    </submittedName>
</protein>
<dbReference type="AlphaFoldDB" id="A0AA39PIJ8"/>